<dbReference type="AlphaFoldDB" id="A0A1I7Z5J2"/>
<name>A0A1I7Z5J2_9BILA</name>
<protein>
    <submittedName>
        <fullName evidence="3">F-box domain-containing protein</fullName>
    </submittedName>
</protein>
<keyword evidence="1" id="KW-0732">Signal</keyword>
<evidence type="ECO:0000313" key="2">
    <source>
        <dbReference type="Proteomes" id="UP000095287"/>
    </source>
</evidence>
<evidence type="ECO:0000256" key="1">
    <source>
        <dbReference type="SAM" id="SignalP"/>
    </source>
</evidence>
<proteinExistence type="predicted"/>
<evidence type="ECO:0000313" key="3">
    <source>
        <dbReference type="WBParaSite" id="L893_g23060.t1"/>
    </source>
</evidence>
<feature type="signal peptide" evidence="1">
    <location>
        <begin position="1"/>
        <end position="22"/>
    </location>
</feature>
<dbReference type="WBParaSite" id="L893_g23060.t1">
    <property type="protein sequence ID" value="L893_g23060.t1"/>
    <property type="gene ID" value="L893_g23060"/>
</dbReference>
<reference evidence="3" key="1">
    <citation type="submission" date="2016-11" db="UniProtKB">
        <authorList>
            <consortium name="WormBaseParasite"/>
        </authorList>
    </citation>
    <scope>IDENTIFICATION</scope>
</reference>
<dbReference type="Proteomes" id="UP000095287">
    <property type="component" value="Unplaced"/>
</dbReference>
<organism evidence="2 3">
    <name type="scientific">Steinernema glaseri</name>
    <dbReference type="NCBI Taxonomy" id="37863"/>
    <lineage>
        <taxon>Eukaryota</taxon>
        <taxon>Metazoa</taxon>
        <taxon>Ecdysozoa</taxon>
        <taxon>Nematoda</taxon>
        <taxon>Chromadorea</taxon>
        <taxon>Rhabditida</taxon>
        <taxon>Tylenchina</taxon>
        <taxon>Panagrolaimomorpha</taxon>
        <taxon>Strongyloidoidea</taxon>
        <taxon>Steinernematidae</taxon>
        <taxon>Steinernema</taxon>
    </lineage>
</organism>
<keyword evidence="2" id="KW-1185">Reference proteome</keyword>
<feature type="chain" id="PRO_5009313027" evidence="1">
    <location>
        <begin position="23"/>
        <end position="293"/>
    </location>
</feature>
<sequence>MVFTTALLLFLSLASFSSKSHAVSGSFEDNLSDTSEDVDTLGVTSLIHQCIHSHLQEASLANAALLSACISDNLRFSDFDFDVYGQRMNRRRFLAFSRGTGFEWEDCVALSVGAAGGDGLTELELHKKYPHCRQFALKSNYIDQSLISKVVRVIPLSFHNENVTLTEPTNLGPIFKRQIRSKLVQFLIIHTVSDWLVEAIHRNYFADGGVICQVALLRSLIEDSHFTPIFATSVGRNAIEMTLAHLGQEECEEAFGFSRYAVQKKLPPIEVIENKFFPKDDGWDPDRLTNGLI</sequence>
<accession>A0A1I7Z5J2</accession>